<dbReference type="Gene3D" id="3.40.225.10">
    <property type="entry name" value="Class II aldolase/adducin N-terminal domain"/>
    <property type="match status" value="1"/>
</dbReference>
<accession>A0ABT4GGZ4</accession>
<dbReference type="PANTHER" id="PTHR22789:SF0">
    <property type="entry name" value="3-OXO-TETRONATE 4-PHOSPHATE DECARBOXYLASE-RELATED"/>
    <property type="match status" value="1"/>
</dbReference>
<proteinExistence type="predicted"/>
<evidence type="ECO:0000313" key="5">
    <source>
        <dbReference type="Proteomes" id="UP001527099"/>
    </source>
</evidence>
<keyword evidence="2" id="KW-0456">Lyase</keyword>
<comment type="caution">
    <text evidence="4">The sequence shown here is derived from an EMBL/GenBank/DDBJ whole genome shotgun (WGS) entry which is preliminary data.</text>
</comment>
<keyword evidence="5" id="KW-1185">Reference proteome</keyword>
<dbReference type="EMBL" id="JAMDMX010000071">
    <property type="protein sequence ID" value="MCY9695460.1"/>
    <property type="molecule type" value="Genomic_DNA"/>
</dbReference>
<dbReference type="InterPro" id="IPR001303">
    <property type="entry name" value="Aldolase_II/adducin_N"/>
</dbReference>
<evidence type="ECO:0000313" key="4">
    <source>
        <dbReference type="EMBL" id="MCY9695460.1"/>
    </source>
</evidence>
<gene>
    <name evidence="4" type="ORF">M5X19_21505</name>
</gene>
<organism evidence="4 5">
    <name type="scientific">Paenibacillus alginolyticus</name>
    <dbReference type="NCBI Taxonomy" id="59839"/>
    <lineage>
        <taxon>Bacteria</taxon>
        <taxon>Bacillati</taxon>
        <taxon>Bacillota</taxon>
        <taxon>Bacilli</taxon>
        <taxon>Bacillales</taxon>
        <taxon>Paenibacillaceae</taxon>
        <taxon>Paenibacillus</taxon>
    </lineage>
</organism>
<dbReference type="Pfam" id="PF00596">
    <property type="entry name" value="Aldolase_II"/>
    <property type="match status" value="1"/>
</dbReference>
<evidence type="ECO:0000256" key="1">
    <source>
        <dbReference type="ARBA" id="ARBA00022723"/>
    </source>
</evidence>
<sequence>MNEHLQELRSKVAQSCRILAMEGLVEGILGHVSVRMNDQEMLIRCRGEQETGVRYTTADAIRLVDFDGYGDDLLGQYEVPKELPIHGEIYKSRPEVGCVIHAHPPSALICGISELEFKPIFGAFNIPAMRMALRGIPVYPRSVLVTRPDLAAQMIEIMGDEHICLMKGHGITVTGKTLEEATIRALNFNILAEVTLETAKLGKGASSIPPEDIEELPNLGSTFNDIWAWRHYIKKLEKDDRLLAISDY</sequence>
<dbReference type="SUPFAM" id="SSF53639">
    <property type="entry name" value="AraD/HMP-PK domain-like"/>
    <property type="match status" value="1"/>
</dbReference>
<name>A0ABT4GGZ4_9BACL</name>
<evidence type="ECO:0000259" key="3">
    <source>
        <dbReference type="SMART" id="SM01007"/>
    </source>
</evidence>
<dbReference type="RefSeq" id="WP_268616773.1">
    <property type="nucleotide sequence ID" value="NZ_JAMDMX010000071.1"/>
</dbReference>
<evidence type="ECO:0000256" key="2">
    <source>
        <dbReference type="ARBA" id="ARBA00023239"/>
    </source>
</evidence>
<dbReference type="InterPro" id="IPR036409">
    <property type="entry name" value="Aldolase_II/adducin_N_sf"/>
</dbReference>
<protein>
    <submittedName>
        <fullName evidence="4">Class II aldolase/adducin family protein</fullName>
    </submittedName>
</protein>
<dbReference type="Proteomes" id="UP001527099">
    <property type="component" value="Unassembled WGS sequence"/>
</dbReference>
<feature type="domain" description="Class II aldolase/adducin N-terminal" evidence="3">
    <location>
        <begin position="10"/>
        <end position="196"/>
    </location>
</feature>
<dbReference type="SMART" id="SM01007">
    <property type="entry name" value="Aldolase_II"/>
    <property type="match status" value="1"/>
</dbReference>
<keyword evidence="1" id="KW-0479">Metal-binding</keyword>
<reference evidence="4 5" key="1">
    <citation type="submission" date="2022-05" db="EMBL/GenBank/DDBJ databases">
        <title>Genome Sequencing of Bee-Associated Microbes.</title>
        <authorList>
            <person name="Dunlap C."/>
        </authorList>
    </citation>
    <scope>NUCLEOTIDE SEQUENCE [LARGE SCALE GENOMIC DNA]</scope>
    <source>
        <strain evidence="4 5">NRRL B-14421</strain>
    </source>
</reference>
<dbReference type="PANTHER" id="PTHR22789">
    <property type="entry name" value="FUCULOSE PHOSPHATE ALDOLASE"/>
    <property type="match status" value="1"/>
</dbReference>
<dbReference type="InterPro" id="IPR050197">
    <property type="entry name" value="Aldolase_class_II_sugar_metab"/>
</dbReference>